<dbReference type="GO" id="GO:0004830">
    <property type="term" value="F:tryptophan-tRNA ligase activity"/>
    <property type="evidence" value="ECO:0007669"/>
    <property type="project" value="UniProtKB-UniRule"/>
</dbReference>
<keyword evidence="3 8" id="KW-0547">Nucleotide-binding</keyword>
<dbReference type="InterPro" id="IPR014729">
    <property type="entry name" value="Rossmann-like_a/b/a_fold"/>
</dbReference>
<feature type="short sequence motif" description="'KMSKS' region" evidence="8">
    <location>
        <begin position="180"/>
        <end position="184"/>
    </location>
</feature>
<dbReference type="CDD" id="cd00806">
    <property type="entry name" value="TrpRS_core"/>
    <property type="match status" value="1"/>
</dbReference>
<dbReference type="FunFam" id="1.10.240.10:FF:000002">
    <property type="entry name" value="Tryptophan--tRNA ligase"/>
    <property type="match status" value="1"/>
</dbReference>
<dbReference type="Pfam" id="PF00579">
    <property type="entry name" value="tRNA-synt_1b"/>
    <property type="match status" value="1"/>
</dbReference>
<evidence type="ECO:0000256" key="8">
    <source>
        <dbReference type="HAMAP-Rule" id="MF_00140"/>
    </source>
</evidence>
<keyword evidence="2 8" id="KW-0436">Ligase</keyword>
<evidence type="ECO:0000256" key="7">
    <source>
        <dbReference type="ARBA" id="ARBA00049929"/>
    </source>
</evidence>
<evidence type="ECO:0000256" key="3">
    <source>
        <dbReference type="ARBA" id="ARBA00022741"/>
    </source>
</evidence>
<dbReference type="Proteomes" id="UP000257045">
    <property type="component" value="Unassembled WGS sequence"/>
</dbReference>
<comment type="subcellular location">
    <subcellularLocation>
        <location evidence="8">Cytoplasm</location>
    </subcellularLocation>
</comment>
<gene>
    <name evidence="8 10" type="primary">trpS</name>
    <name evidence="10" type="ORF">CQA58_07075</name>
</gene>
<evidence type="ECO:0000256" key="2">
    <source>
        <dbReference type="ARBA" id="ARBA00022598"/>
    </source>
</evidence>
<dbReference type="Gene3D" id="1.10.240.10">
    <property type="entry name" value="Tyrosyl-Transfer RNA Synthetase"/>
    <property type="match status" value="1"/>
</dbReference>
<proteinExistence type="inferred from homology"/>
<dbReference type="EMBL" id="NXLV01000016">
    <property type="protein sequence ID" value="RDU69363.1"/>
    <property type="molecule type" value="Genomic_DNA"/>
</dbReference>
<accession>A0A3D8IWF4</accession>
<keyword evidence="11" id="KW-1185">Reference proteome</keyword>
<feature type="binding site" evidence="8">
    <location>
        <begin position="4"/>
        <end position="5"/>
    </location>
    <ligand>
        <name>ATP</name>
        <dbReference type="ChEBI" id="CHEBI:30616"/>
    </ligand>
</feature>
<dbReference type="InterPro" id="IPR024109">
    <property type="entry name" value="Trp-tRNA-ligase_bac-type"/>
</dbReference>
<dbReference type="Gene3D" id="3.40.50.620">
    <property type="entry name" value="HUPs"/>
    <property type="match status" value="1"/>
</dbReference>
<evidence type="ECO:0000313" key="11">
    <source>
        <dbReference type="Proteomes" id="UP000257045"/>
    </source>
</evidence>
<dbReference type="NCBIfam" id="TIGR00233">
    <property type="entry name" value="trpS"/>
    <property type="match status" value="1"/>
</dbReference>
<comment type="subunit">
    <text evidence="8">Homodimer.</text>
</comment>
<dbReference type="InterPro" id="IPR050203">
    <property type="entry name" value="Trp-tRNA_synthetase"/>
</dbReference>
<comment type="caution">
    <text evidence="10">The sequence shown here is derived from an EMBL/GenBank/DDBJ whole genome shotgun (WGS) entry which is preliminary data.</text>
</comment>
<comment type="catalytic activity">
    <reaction evidence="7 8">
        <text>tRNA(Trp) + L-tryptophan + ATP = L-tryptophyl-tRNA(Trp) + AMP + diphosphate + H(+)</text>
        <dbReference type="Rhea" id="RHEA:24080"/>
        <dbReference type="Rhea" id="RHEA-COMP:9671"/>
        <dbReference type="Rhea" id="RHEA-COMP:9705"/>
        <dbReference type="ChEBI" id="CHEBI:15378"/>
        <dbReference type="ChEBI" id="CHEBI:30616"/>
        <dbReference type="ChEBI" id="CHEBI:33019"/>
        <dbReference type="ChEBI" id="CHEBI:57912"/>
        <dbReference type="ChEBI" id="CHEBI:78442"/>
        <dbReference type="ChEBI" id="CHEBI:78535"/>
        <dbReference type="ChEBI" id="CHEBI:456215"/>
        <dbReference type="EC" id="6.1.1.2"/>
    </reaction>
</comment>
<evidence type="ECO:0000256" key="6">
    <source>
        <dbReference type="ARBA" id="ARBA00023146"/>
    </source>
</evidence>
<dbReference type="InterPro" id="IPR002305">
    <property type="entry name" value="aa-tRNA-synth_Ic"/>
</dbReference>
<organism evidence="10 11">
    <name type="scientific">Helicobacter brantae</name>
    <dbReference type="NCBI Taxonomy" id="375927"/>
    <lineage>
        <taxon>Bacteria</taxon>
        <taxon>Pseudomonadati</taxon>
        <taxon>Campylobacterota</taxon>
        <taxon>Epsilonproteobacteria</taxon>
        <taxon>Campylobacterales</taxon>
        <taxon>Helicobacteraceae</taxon>
        <taxon>Helicobacter</taxon>
    </lineage>
</organism>
<protein>
    <recommendedName>
        <fullName evidence="8">Tryptophan--tRNA ligase</fullName>
        <ecNumber evidence="8">6.1.1.2</ecNumber>
    </recommendedName>
    <alternativeName>
        <fullName evidence="8">Tryptophanyl-tRNA synthetase</fullName>
        <shortName evidence="8">TrpRS</shortName>
    </alternativeName>
</protein>
<dbReference type="GO" id="GO:0006436">
    <property type="term" value="P:tryptophanyl-tRNA aminoacylation"/>
    <property type="evidence" value="ECO:0007669"/>
    <property type="project" value="UniProtKB-UniRule"/>
</dbReference>
<evidence type="ECO:0000313" key="10">
    <source>
        <dbReference type="EMBL" id="RDU69363.1"/>
    </source>
</evidence>
<feature type="binding site" evidence="8">
    <location>
        <position position="171"/>
    </location>
    <ligand>
        <name>ATP</name>
        <dbReference type="ChEBI" id="CHEBI:30616"/>
    </ligand>
</feature>
<comment type="similarity">
    <text evidence="1 8 9">Belongs to the class-I aminoacyl-tRNA synthetase family.</text>
</comment>
<comment type="caution">
    <text evidence="8">Lacks conserved residue(s) required for the propagation of feature annotation.</text>
</comment>
<dbReference type="PANTHER" id="PTHR43766">
    <property type="entry name" value="TRYPTOPHAN--TRNA LIGASE, MITOCHONDRIAL"/>
    <property type="match status" value="1"/>
</dbReference>
<evidence type="ECO:0000256" key="5">
    <source>
        <dbReference type="ARBA" id="ARBA00022917"/>
    </source>
</evidence>
<dbReference type="InterPro" id="IPR002306">
    <property type="entry name" value="Trp-tRNA-ligase"/>
</dbReference>
<dbReference type="EC" id="6.1.1.2" evidence="8"/>
<reference evidence="10 11" key="1">
    <citation type="submission" date="2018-04" db="EMBL/GenBank/DDBJ databases">
        <title>Novel Campyloabacter and Helicobacter Species and Strains.</title>
        <authorList>
            <person name="Mannion A.J."/>
            <person name="Shen Z."/>
            <person name="Fox J.G."/>
        </authorList>
    </citation>
    <scope>NUCLEOTIDE SEQUENCE [LARGE SCALE GENOMIC DNA]</scope>
    <source>
        <strain evidence="10 11">MIT 04-9366</strain>
    </source>
</reference>
<evidence type="ECO:0000256" key="1">
    <source>
        <dbReference type="ARBA" id="ARBA00005594"/>
    </source>
</evidence>
<dbReference type="GO" id="GO:0005829">
    <property type="term" value="C:cytosol"/>
    <property type="evidence" value="ECO:0007669"/>
    <property type="project" value="TreeGrafter"/>
</dbReference>
<dbReference type="GO" id="GO:0005524">
    <property type="term" value="F:ATP binding"/>
    <property type="evidence" value="ECO:0007669"/>
    <property type="project" value="UniProtKB-UniRule"/>
</dbReference>
<keyword evidence="4 8" id="KW-0067">ATP-binding</keyword>
<dbReference type="PANTHER" id="PTHR43766:SF1">
    <property type="entry name" value="TRYPTOPHAN--TRNA LIGASE, MITOCHONDRIAL"/>
    <property type="match status" value="1"/>
</dbReference>
<evidence type="ECO:0000256" key="4">
    <source>
        <dbReference type="ARBA" id="ARBA00022840"/>
    </source>
</evidence>
<dbReference type="HAMAP" id="MF_00140_B">
    <property type="entry name" value="Trp_tRNA_synth_B"/>
    <property type="match status" value="1"/>
</dbReference>
<keyword evidence="8" id="KW-0963">Cytoplasm</keyword>
<dbReference type="AlphaFoldDB" id="A0A3D8IWF4"/>
<feature type="binding site" evidence="8">
    <location>
        <begin position="180"/>
        <end position="184"/>
    </location>
    <ligand>
        <name>ATP</name>
        <dbReference type="ChEBI" id="CHEBI:30616"/>
    </ligand>
</feature>
<keyword evidence="6 8" id="KW-0030">Aminoacyl-tRNA synthetase</keyword>
<comment type="function">
    <text evidence="8">Catalyzes the attachment of tryptophan to tRNA(Trp).</text>
</comment>
<evidence type="ECO:0000256" key="9">
    <source>
        <dbReference type="RuleBase" id="RU363036"/>
    </source>
</evidence>
<name>A0A3D8IWF4_9HELI</name>
<dbReference type="SUPFAM" id="SSF52374">
    <property type="entry name" value="Nucleotidylyl transferase"/>
    <property type="match status" value="1"/>
</dbReference>
<keyword evidence="5 8" id="KW-0648">Protein biosynthesis</keyword>
<sequence>MTIGNYIGAVKRWVASQDEYENIFCVVNSHAITTYQEPKLLREQSYDMVALLLACGIEPSKSSLFIQSEIDYHPALAWILDCNIAMGEMERMTQFKDKSKKNPKNINVGLFNYPALMASDILLYQSDFVPVGEDQKQHLELTRNVAVKFNRDFGECFKIPEPLIAKVGARIMGLDDPESKMSKSNPASNHAIFVLDSAEEIMRKFKKATTDSLASIEFDPERKAIYNLLSIYEIFSGKSREMITQEFEGKGYGVLKTTIAECVIESLSPIQERYSKLRADEGYLKSVLSKGKEQVEPIARKTYEKVKELMGLV</sequence>
<dbReference type="PRINTS" id="PR01039">
    <property type="entry name" value="TRNASYNTHTRP"/>
</dbReference>
<feature type="binding site" evidence="8">
    <location>
        <begin position="132"/>
        <end position="134"/>
    </location>
    <ligand>
        <name>ATP</name>
        <dbReference type="ChEBI" id="CHEBI:30616"/>
    </ligand>
</feature>
<feature type="binding site" evidence="8">
    <location>
        <position position="120"/>
    </location>
    <ligand>
        <name>L-tryptophan</name>
        <dbReference type="ChEBI" id="CHEBI:57912"/>
    </ligand>
</feature>
<dbReference type="OrthoDB" id="9801042at2"/>